<dbReference type="InterPro" id="IPR011429">
    <property type="entry name" value="Cyt_c_Planctomycete-type"/>
</dbReference>
<evidence type="ECO:0000313" key="7">
    <source>
        <dbReference type="EMBL" id="APW61987.1"/>
    </source>
</evidence>
<dbReference type="EMBL" id="CP019082">
    <property type="protein sequence ID" value="APW61987.1"/>
    <property type="molecule type" value="Genomic_DNA"/>
</dbReference>
<evidence type="ECO:0000313" key="8">
    <source>
        <dbReference type="Proteomes" id="UP000186309"/>
    </source>
</evidence>
<gene>
    <name evidence="7" type="ORF">BSF38_03519</name>
</gene>
<feature type="domain" description="DUF1585" evidence="1">
    <location>
        <begin position="724"/>
        <end position="797"/>
    </location>
</feature>
<feature type="domain" description="DUF1587" evidence="2">
    <location>
        <begin position="162"/>
        <end position="225"/>
    </location>
</feature>
<proteinExistence type="predicted"/>
<evidence type="ECO:0000259" key="2">
    <source>
        <dbReference type="Pfam" id="PF07626"/>
    </source>
</evidence>
<name>A0A1U7CSS0_9BACT</name>
<dbReference type="KEGG" id="pbor:BSF38_03519"/>
<dbReference type="Pfam" id="PF07631">
    <property type="entry name" value="PSD4"/>
    <property type="match status" value="1"/>
</dbReference>
<evidence type="ECO:0000259" key="4">
    <source>
        <dbReference type="Pfam" id="PF07631"/>
    </source>
</evidence>
<reference evidence="8" key="1">
    <citation type="submission" date="2016-12" db="EMBL/GenBank/DDBJ databases">
        <title>Comparative genomics of four Isosphaeraceae planctomycetes: a common pool of plasmids and glycoside hydrolase genes.</title>
        <authorList>
            <person name="Ivanova A."/>
        </authorList>
    </citation>
    <scope>NUCLEOTIDE SEQUENCE [LARGE SCALE GENOMIC DNA]</scope>
    <source>
        <strain evidence="8">PX4</strain>
    </source>
</reference>
<dbReference type="InterPro" id="IPR013039">
    <property type="entry name" value="DUF1588"/>
</dbReference>
<dbReference type="Pfam" id="PF07627">
    <property type="entry name" value="PSCyt3"/>
    <property type="match status" value="1"/>
</dbReference>
<dbReference type="InterPro" id="IPR011478">
    <property type="entry name" value="DUF1585"/>
</dbReference>
<evidence type="ECO:0000259" key="6">
    <source>
        <dbReference type="Pfam" id="PF07637"/>
    </source>
</evidence>
<feature type="domain" description="DUF1595" evidence="6">
    <location>
        <begin position="395"/>
        <end position="456"/>
    </location>
</feature>
<dbReference type="Proteomes" id="UP000186309">
    <property type="component" value="Chromosome"/>
</dbReference>
<dbReference type="InterPro" id="IPR013042">
    <property type="entry name" value="DUF1592"/>
</dbReference>
<evidence type="ECO:0000259" key="1">
    <source>
        <dbReference type="Pfam" id="PF07624"/>
    </source>
</evidence>
<sequence length="804" mass="89090">MEARFVADTLIKRYAKPDATDDEGWRHGLVSTEHVRDRLGLLALALAFAFAPTEGRAEDAKPLDSFQRKALPMIERYCIDCHMEGDAKGDIALDQFADQAEALKDGKTWLRVLDALEAGVMPPPNKPRPTLAELESVTSWIESDYLAAQCGDKDKSAPVVIRRLNRQEYDNTIRDLLGLDLHLAAAFPADDISFGYDNVGSALNVSPVHVEKYLDAAEAALREAIKPPDVAGFPPIELIGLQTYPLPPDKPVEFAHKLKPGRYLANFSLVRVGVDESVAPPRLIIGFGKDRRTVEAARVQDETVVYRYWLKVAEGDGMVHVALAPGQSDSENVAKPKTVADNVSGDQRYGGDRGLHVDSMVVHGPLVVNDADLPESHRRILFRTPEYGDASRLDCGREVIARFADRAFRRPATTEEIDRLLKIFRLADDRGESFERSVQIALTTILASPRFLFLIEPDEAQASVDRPLSEFELASRLSYFLWSSMPDEALFKEARAGTLRANLRREVNRMLDDPKSSALVANFIGQWLQLRGLEGSTPDPSLFPGFDAALRGAMRKETELYFAHVLRNDRSVLELLDSDYTFLNEPLARHYGIDGVEGEAFRKTPLTDRRRGGVLTQASVLTLTSNPNRTSPVKRGKWILQQILGTPPPPQPPNVPELADDKHAVDAASLRDRMEQHRADPQCASCHQQMDALGFAFENYDAVGRWRSTDGTFPIDPSGELTGGRKFSGVGELKNILGSTSTKKFTQCLVKNMLTYGLGRGLEPADYCAVEEIRGRLAGDGYKIRGIVFGIVESRAFQYRGVAP</sequence>
<accession>A0A1U7CSS0</accession>
<feature type="domain" description="DUF1592" evidence="4">
    <location>
        <begin position="468"/>
        <end position="593"/>
    </location>
</feature>
<dbReference type="AlphaFoldDB" id="A0A1U7CSS0"/>
<dbReference type="Pfam" id="PF07626">
    <property type="entry name" value="PSD3"/>
    <property type="match status" value="1"/>
</dbReference>
<feature type="domain" description="DUF1588" evidence="3">
    <location>
        <begin position="611"/>
        <end position="710"/>
    </location>
</feature>
<evidence type="ECO:0000259" key="3">
    <source>
        <dbReference type="Pfam" id="PF07627"/>
    </source>
</evidence>
<dbReference type="Pfam" id="PF07637">
    <property type="entry name" value="PSD5"/>
    <property type="match status" value="1"/>
</dbReference>
<feature type="domain" description="Cytochrome C Planctomycete-type" evidence="5">
    <location>
        <begin position="78"/>
        <end position="124"/>
    </location>
</feature>
<dbReference type="Pfam" id="PF07624">
    <property type="entry name" value="PSD2"/>
    <property type="match status" value="1"/>
</dbReference>
<keyword evidence="8" id="KW-1185">Reference proteome</keyword>
<organism evidence="7 8">
    <name type="scientific">Paludisphaera borealis</name>
    <dbReference type="NCBI Taxonomy" id="1387353"/>
    <lineage>
        <taxon>Bacteria</taxon>
        <taxon>Pseudomonadati</taxon>
        <taxon>Planctomycetota</taxon>
        <taxon>Planctomycetia</taxon>
        <taxon>Isosphaerales</taxon>
        <taxon>Isosphaeraceae</taxon>
        <taxon>Paludisphaera</taxon>
    </lineage>
</organism>
<evidence type="ECO:0000259" key="5">
    <source>
        <dbReference type="Pfam" id="PF07635"/>
    </source>
</evidence>
<dbReference type="Pfam" id="PF07635">
    <property type="entry name" value="PSCyt1"/>
    <property type="match status" value="1"/>
</dbReference>
<dbReference type="STRING" id="1387353.BSF38_03519"/>
<protein>
    <recommendedName>
        <fullName evidence="9">Cytochrome c domain-containing protein</fullName>
    </recommendedName>
</protein>
<evidence type="ECO:0008006" key="9">
    <source>
        <dbReference type="Google" id="ProtNLM"/>
    </source>
</evidence>
<dbReference type="InterPro" id="IPR013043">
    <property type="entry name" value="DUF1595"/>
</dbReference>
<dbReference type="InterPro" id="IPR013036">
    <property type="entry name" value="DUF1587"/>
</dbReference>